<keyword evidence="1" id="KW-0472">Membrane</keyword>
<proteinExistence type="predicted"/>
<dbReference type="AlphaFoldDB" id="A0A8J6C242"/>
<keyword evidence="1" id="KW-0812">Transmembrane</keyword>
<dbReference type="EMBL" id="JAAALK010000079">
    <property type="protein sequence ID" value="KAG8099520.1"/>
    <property type="molecule type" value="Genomic_DNA"/>
</dbReference>
<evidence type="ECO:0000256" key="1">
    <source>
        <dbReference type="SAM" id="Phobius"/>
    </source>
</evidence>
<evidence type="ECO:0000313" key="3">
    <source>
        <dbReference type="Proteomes" id="UP000729402"/>
    </source>
</evidence>
<evidence type="ECO:0000313" key="2">
    <source>
        <dbReference type="EMBL" id="KAG8099520.1"/>
    </source>
</evidence>
<organism evidence="2 3">
    <name type="scientific">Zizania palustris</name>
    <name type="common">Northern wild rice</name>
    <dbReference type="NCBI Taxonomy" id="103762"/>
    <lineage>
        <taxon>Eukaryota</taxon>
        <taxon>Viridiplantae</taxon>
        <taxon>Streptophyta</taxon>
        <taxon>Embryophyta</taxon>
        <taxon>Tracheophyta</taxon>
        <taxon>Spermatophyta</taxon>
        <taxon>Magnoliopsida</taxon>
        <taxon>Liliopsida</taxon>
        <taxon>Poales</taxon>
        <taxon>Poaceae</taxon>
        <taxon>BOP clade</taxon>
        <taxon>Oryzoideae</taxon>
        <taxon>Oryzeae</taxon>
        <taxon>Zizaniinae</taxon>
        <taxon>Zizania</taxon>
    </lineage>
</organism>
<accession>A0A8J6C242</accession>
<comment type="caution">
    <text evidence="2">The sequence shown here is derived from an EMBL/GenBank/DDBJ whole genome shotgun (WGS) entry which is preliminary data.</text>
</comment>
<dbReference type="Proteomes" id="UP000729402">
    <property type="component" value="Unassembled WGS sequence"/>
</dbReference>
<name>A0A8J6C242_ZIZPA</name>
<feature type="transmembrane region" description="Helical" evidence="1">
    <location>
        <begin position="58"/>
        <end position="80"/>
    </location>
</feature>
<gene>
    <name evidence="2" type="ORF">GUJ93_ZPchr0013g36541</name>
</gene>
<protein>
    <submittedName>
        <fullName evidence="2">Uncharacterized protein</fullName>
    </submittedName>
</protein>
<reference evidence="2" key="2">
    <citation type="submission" date="2021-02" db="EMBL/GenBank/DDBJ databases">
        <authorList>
            <person name="Kimball J.A."/>
            <person name="Haas M.W."/>
            <person name="Macchietto M."/>
            <person name="Kono T."/>
            <person name="Duquette J."/>
            <person name="Shao M."/>
        </authorList>
    </citation>
    <scope>NUCLEOTIDE SEQUENCE</scope>
    <source>
        <tissue evidence="2">Fresh leaf tissue</tissue>
    </source>
</reference>
<sequence length="106" mass="11458">MRSQCLLRLHRRMRTEDANVGIPERHWPSLNEVGPWVVACLPWDTRGKVVDATRSVGWSSGVVEAIVSFFLLAIVVARVVGSAAGSRSPRAIAVVFGGSMASQTRG</sequence>
<keyword evidence="3" id="KW-1185">Reference proteome</keyword>
<keyword evidence="1" id="KW-1133">Transmembrane helix</keyword>
<reference evidence="2" key="1">
    <citation type="journal article" date="2021" name="bioRxiv">
        <title>Whole Genome Assembly and Annotation of Northern Wild Rice, Zizania palustris L., Supports a Whole Genome Duplication in the Zizania Genus.</title>
        <authorList>
            <person name="Haas M."/>
            <person name="Kono T."/>
            <person name="Macchietto M."/>
            <person name="Millas R."/>
            <person name="McGilp L."/>
            <person name="Shao M."/>
            <person name="Duquette J."/>
            <person name="Hirsch C.N."/>
            <person name="Kimball J."/>
        </authorList>
    </citation>
    <scope>NUCLEOTIDE SEQUENCE</scope>
    <source>
        <tissue evidence="2">Fresh leaf tissue</tissue>
    </source>
</reference>